<dbReference type="PANTHER" id="PTHR10434:SF64">
    <property type="entry name" value="1-ACYL-SN-GLYCEROL-3-PHOSPHATE ACYLTRANSFERASE-RELATED"/>
    <property type="match status" value="1"/>
</dbReference>
<evidence type="ECO:0000256" key="3">
    <source>
        <dbReference type="ARBA" id="ARBA00022679"/>
    </source>
</evidence>
<evidence type="ECO:0000256" key="1">
    <source>
        <dbReference type="ARBA" id="ARBA00005189"/>
    </source>
</evidence>
<evidence type="ECO:0000313" key="7">
    <source>
        <dbReference type="EMBL" id="APZ43704.1"/>
    </source>
</evidence>
<dbReference type="KEGG" id="afy:BW247_11880"/>
<evidence type="ECO:0000313" key="8">
    <source>
        <dbReference type="Proteomes" id="UP000243807"/>
    </source>
</evidence>
<dbReference type="InterPro" id="IPR002123">
    <property type="entry name" value="Plipid/glycerol_acylTrfase"/>
</dbReference>
<reference evidence="7 8" key="1">
    <citation type="submission" date="2017-01" db="EMBL/GenBank/DDBJ databases">
        <title>Draft sequence of Acidihalobacter ferrooxidans strain DSM 14175 (strain V8).</title>
        <authorList>
            <person name="Khaleque H.N."/>
            <person name="Ramsay J.P."/>
            <person name="Murphy R.J.T."/>
            <person name="Kaksonen A.H."/>
            <person name="Boxall N.J."/>
            <person name="Watkin E.L.J."/>
        </authorList>
    </citation>
    <scope>NUCLEOTIDE SEQUENCE [LARGE SCALE GENOMIC DNA]</scope>
    <source>
        <strain evidence="7 8">V8</strain>
    </source>
</reference>
<sequence>MRTARRFARLLLLLLHIALGVVLTVLLTRPRQTAPSALFDAIAGWWRARIARIVGVRVQTRGRPLDGPALLVSNHISWLDIAVLGGIAPLSFLSKSEVRHWPILGWLAARGGTLFIRRGAREAADNAAEQITWHLIRGRKVLLFPEGTTGDGSTVRTFHPRLFSAAVLADVLIQPVALRYTKPQGQPRGTPHPTAPFIGDDTFPAHLWRVLAEPCIVAEVTFLPPIHAQGEDRKTLARHARESIARRLDGNVAAQGETAT</sequence>
<comment type="pathway">
    <text evidence="1">Lipid metabolism.</text>
</comment>
<dbReference type="STRING" id="1765967.BW247_11880"/>
<dbReference type="OrthoDB" id="319710at2"/>
<keyword evidence="4" id="KW-0443">Lipid metabolism</keyword>
<dbReference type="Proteomes" id="UP000243807">
    <property type="component" value="Chromosome"/>
</dbReference>
<name>A0A1P8UIS0_9GAMM</name>
<feature type="domain" description="Phospholipid/glycerol acyltransferase" evidence="6">
    <location>
        <begin position="69"/>
        <end position="181"/>
    </location>
</feature>
<evidence type="ECO:0000256" key="2">
    <source>
        <dbReference type="ARBA" id="ARBA00022516"/>
    </source>
</evidence>
<dbReference type="SUPFAM" id="SSF69593">
    <property type="entry name" value="Glycerol-3-phosphate (1)-acyltransferase"/>
    <property type="match status" value="1"/>
</dbReference>
<keyword evidence="8" id="KW-1185">Reference proteome</keyword>
<dbReference type="EMBL" id="CP019434">
    <property type="protein sequence ID" value="APZ43704.1"/>
    <property type="molecule type" value="Genomic_DNA"/>
</dbReference>
<evidence type="ECO:0000256" key="4">
    <source>
        <dbReference type="ARBA" id="ARBA00023098"/>
    </source>
</evidence>
<gene>
    <name evidence="7" type="ORF">BW247_11880</name>
</gene>
<dbReference type="SMART" id="SM00563">
    <property type="entry name" value="PlsC"/>
    <property type="match status" value="1"/>
</dbReference>
<keyword evidence="2" id="KW-0444">Lipid biosynthesis</keyword>
<evidence type="ECO:0000259" key="6">
    <source>
        <dbReference type="SMART" id="SM00563"/>
    </source>
</evidence>
<protein>
    <recommendedName>
        <fullName evidence="6">Phospholipid/glycerol acyltransferase domain-containing protein</fullName>
    </recommendedName>
</protein>
<dbReference type="RefSeq" id="WP_076837340.1">
    <property type="nucleotide sequence ID" value="NZ_CP019434.1"/>
</dbReference>
<keyword evidence="3" id="KW-0808">Transferase</keyword>
<dbReference type="AlphaFoldDB" id="A0A1P8UIS0"/>
<dbReference type="CDD" id="cd07989">
    <property type="entry name" value="LPLAT_AGPAT-like"/>
    <property type="match status" value="1"/>
</dbReference>
<dbReference type="PANTHER" id="PTHR10434">
    <property type="entry name" value="1-ACYL-SN-GLYCEROL-3-PHOSPHATE ACYLTRANSFERASE"/>
    <property type="match status" value="1"/>
</dbReference>
<dbReference type="GO" id="GO:0006654">
    <property type="term" value="P:phosphatidic acid biosynthetic process"/>
    <property type="evidence" value="ECO:0007669"/>
    <property type="project" value="TreeGrafter"/>
</dbReference>
<evidence type="ECO:0000256" key="5">
    <source>
        <dbReference type="ARBA" id="ARBA00023315"/>
    </source>
</evidence>
<accession>A0A1P8UIS0</accession>
<dbReference type="GO" id="GO:0003841">
    <property type="term" value="F:1-acylglycerol-3-phosphate O-acyltransferase activity"/>
    <property type="evidence" value="ECO:0007669"/>
    <property type="project" value="TreeGrafter"/>
</dbReference>
<keyword evidence="5" id="KW-0012">Acyltransferase</keyword>
<organism evidence="7 8">
    <name type="scientific">Acidihalobacter ferrooxydans</name>
    <dbReference type="NCBI Taxonomy" id="1765967"/>
    <lineage>
        <taxon>Bacteria</taxon>
        <taxon>Pseudomonadati</taxon>
        <taxon>Pseudomonadota</taxon>
        <taxon>Gammaproteobacteria</taxon>
        <taxon>Chromatiales</taxon>
        <taxon>Ectothiorhodospiraceae</taxon>
        <taxon>Acidihalobacter</taxon>
    </lineage>
</organism>
<proteinExistence type="predicted"/>
<dbReference type="Pfam" id="PF01553">
    <property type="entry name" value="Acyltransferase"/>
    <property type="match status" value="1"/>
</dbReference>